<name>A0A8G2BKF7_9PROT</name>
<accession>A0A8G2BKF7</accession>
<keyword evidence="1" id="KW-1133">Transmembrane helix</keyword>
<evidence type="ECO:0000256" key="1">
    <source>
        <dbReference type="SAM" id="Phobius"/>
    </source>
</evidence>
<dbReference type="RefSeq" id="WP_139189391.1">
    <property type="nucleotide sequence ID" value="NZ_FNBW01000012.1"/>
</dbReference>
<sequence>MDAYDLQARHAPVVLTILPLVLIAVLLVPEFSASPILPATFGSAVVVAIYALLARYARARGRKIESQFFEVWGGMPTTAMLRHRDDRLNPHTKARFHLALRNLGPSFIIPTAEDESVDQAEADRLYASAMDEVRRRAKAKKYTGVRRENISYGFCRNMLALRPVALAINLFCLAGFCWIKWRASEGQFANLKEADILGVGVMAIAAMIWIFIIRTSLVQVHAEAYARELFETIDPVAPPS</sequence>
<keyword evidence="3" id="KW-1185">Reference proteome</keyword>
<dbReference type="Proteomes" id="UP000198615">
    <property type="component" value="Unassembled WGS sequence"/>
</dbReference>
<keyword evidence="1" id="KW-0472">Membrane</keyword>
<organism evidence="2 3">
    <name type="scientific">Thalassobaculum litoreum DSM 18839</name>
    <dbReference type="NCBI Taxonomy" id="1123362"/>
    <lineage>
        <taxon>Bacteria</taxon>
        <taxon>Pseudomonadati</taxon>
        <taxon>Pseudomonadota</taxon>
        <taxon>Alphaproteobacteria</taxon>
        <taxon>Rhodospirillales</taxon>
        <taxon>Thalassobaculaceae</taxon>
        <taxon>Thalassobaculum</taxon>
    </lineage>
</organism>
<comment type="caution">
    <text evidence="2">The sequence shown here is derived from an EMBL/GenBank/DDBJ whole genome shotgun (WGS) entry which is preliminary data.</text>
</comment>
<evidence type="ECO:0000313" key="3">
    <source>
        <dbReference type="Proteomes" id="UP000198615"/>
    </source>
</evidence>
<reference evidence="2 3" key="1">
    <citation type="submission" date="2016-10" db="EMBL/GenBank/DDBJ databases">
        <authorList>
            <person name="Varghese N."/>
            <person name="Submissions S."/>
        </authorList>
    </citation>
    <scope>NUCLEOTIDE SEQUENCE [LARGE SCALE GENOMIC DNA]</scope>
    <source>
        <strain evidence="2 3">DSM 18839</strain>
    </source>
</reference>
<protein>
    <submittedName>
        <fullName evidence="2">Uncharacterized protein</fullName>
    </submittedName>
</protein>
<feature type="transmembrane region" description="Helical" evidence="1">
    <location>
        <begin position="12"/>
        <end position="29"/>
    </location>
</feature>
<dbReference type="AlphaFoldDB" id="A0A8G2BKF7"/>
<feature type="transmembrane region" description="Helical" evidence="1">
    <location>
        <begin position="35"/>
        <end position="53"/>
    </location>
</feature>
<proteinExistence type="predicted"/>
<feature type="transmembrane region" description="Helical" evidence="1">
    <location>
        <begin position="196"/>
        <end position="217"/>
    </location>
</feature>
<dbReference type="EMBL" id="FNBW01000012">
    <property type="protein sequence ID" value="SDG21895.1"/>
    <property type="molecule type" value="Genomic_DNA"/>
</dbReference>
<gene>
    <name evidence="2" type="ORF">SAMN05660686_03719</name>
</gene>
<evidence type="ECO:0000313" key="2">
    <source>
        <dbReference type="EMBL" id="SDG21895.1"/>
    </source>
</evidence>
<keyword evidence="1" id="KW-0812">Transmembrane</keyword>
<feature type="transmembrane region" description="Helical" evidence="1">
    <location>
        <begin position="159"/>
        <end position="181"/>
    </location>
</feature>
<dbReference type="OrthoDB" id="2083198at2"/>